<name>A0ABQ8SVH6_PERAM</name>
<protein>
    <submittedName>
        <fullName evidence="1">Uncharacterized protein</fullName>
    </submittedName>
</protein>
<proteinExistence type="predicted"/>
<dbReference type="EMBL" id="JAJSOF020000021">
    <property type="protein sequence ID" value="KAJ4437735.1"/>
    <property type="molecule type" value="Genomic_DNA"/>
</dbReference>
<organism evidence="1 2">
    <name type="scientific">Periplaneta americana</name>
    <name type="common">American cockroach</name>
    <name type="synonym">Blatta americana</name>
    <dbReference type="NCBI Taxonomy" id="6978"/>
    <lineage>
        <taxon>Eukaryota</taxon>
        <taxon>Metazoa</taxon>
        <taxon>Ecdysozoa</taxon>
        <taxon>Arthropoda</taxon>
        <taxon>Hexapoda</taxon>
        <taxon>Insecta</taxon>
        <taxon>Pterygota</taxon>
        <taxon>Neoptera</taxon>
        <taxon>Polyneoptera</taxon>
        <taxon>Dictyoptera</taxon>
        <taxon>Blattodea</taxon>
        <taxon>Blattoidea</taxon>
        <taxon>Blattidae</taxon>
        <taxon>Blattinae</taxon>
        <taxon>Periplaneta</taxon>
    </lineage>
</organism>
<keyword evidence="2" id="KW-1185">Reference proteome</keyword>
<comment type="caution">
    <text evidence="1">The sequence shown here is derived from an EMBL/GenBank/DDBJ whole genome shotgun (WGS) entry which is preliminary data.</text>
</comment>
<sequence>MMLNTNIPLKKLSDPHFRGFLQKFSRYKNCSSDRRRRFSFDNLREYIVVYCDAGNINKRRQDQQQPVLKMANSTLKHVNEISMKLYIRVYINHIKMCFNFDLNRVIKSTLSHKDWENCTLCVGNLSRFEYLKFVIAKVKDSERKIKYKMFQHANCIDIVQLHAGCYRSLTLSTCSFTIEMQLGKGEFIGNTTLHRYTPKQGNITIGTRLCIVRHRLTRSHDGHYSHKYEWNPKGASCIFGTTYDENIAYTCGVTVSASGRENKVARVRFPVGESYLVEVFSEQNAITYLLNNISFATPCYSIHVELTTLDCKCKYCKLSRKKAQNYFKFVVTSAFFCRNGPERVPRMRCGELNLDSC</sequence>
<evidence type="ECO:0000313" key="2">
    <source>
        <dbReference type="Proteomes" id="UP001148838"/>
    </source>
</evidence>
<reference evidence="1 2" key="1">
    <citation type="journal article" date="2022" name="Allergy">
        <title>Genome assembly and annotation of Periplaneta americana reveal a comprehensive cockroach allergen profile.</title>
        <authorList>
            <person name="Wang L."/>
            <person name="Xiong Q."/>
            <person name="Saelim N."/>
            <person name="Wang L."/>
            <person name="Nong W."/>
            <person name="Wan A.T."/>
            <person name="Shi M."/>
            <person name="Liu X."/>
            <person name="Cao Q."/>
            <person name="Hui J.H.L."/>
            <person name="Sookrung N."/>
            <person name="Leung T.F."/>
            <person name="Tungtrongchitr A."/>
            <person name="Tsui S.K.W."/>
        </authorList>
    </citation>
    <scope>NUCLEOTIDE SEQUENCE [LARGE SCALE GENOMIC DNA]</scope>
    <source>
        <strain evidence="1">PWHHKU_190912</strain>
    </source>
</reference>
<gene>
    <name evidence="1" type="ORF">ANN_17881</name>
</gene>
<dbReference type="Proteomes" id="UP001148838">
    <property type="component" value="Unassembled WGS sequence"/>
</dbReference>
<accession>A0ABQ8SVH6</accession>
<evidence type="ECO:0000313" key="1">
    <source>
        <dbReference type="EMBL" id="KAJ4437735.1"/>
    </source>
</evidence>